<accession>A0A4D7AGC7</accession>
<evidence type="ECO:0000313" key="2">
    <source>
        <dbReference type="EMBL" id="QCI58564.1"/>
    </source>
</evidence>
<organism evidence="2 3">
    <name type="scientific">Dysosmobacter welbionis</name>
    <dbReference type="NCBI Taxonomy" id="2093857"/>
    <lineage>
        <taxon>Bacteria</taxon>
        <taxon>Bacillati</taxon>
        <taxon>Bacillota</taxon>
        <taxon>Clostridia</taxon>
        <taxon>Eubacteriales</taxon>
        <taxon>Oscillospiraceae</taxon>
        <taxon>Dysosmobacter</taxon>
    </lineage>
</organism>
<dbReference type="Pfam" id="PF23911">
    <property type="entry name" value="DUF7253"/>
    <property type="match status" value="1"/>
</dbReference>
<dbReference type="EMBL" id="CP034413">
    <property type="protein sequence ID" value="QCI58564.1"/>
    <property type="molecule type" value="Genomic_DNA"/>
</dbReference>
<evidence type="ECO:0000313" key="3">
    <source>
        <dbReference type="Proteomes" id="UP000298642"/>
    </source>
</evidence>
<dbReference type="AlphaFoldDB" id="A0A4D7AGC7"/>
<dbReference type="KEGG" id="obj:EIO64_04455"/>
<reference evidence="3" key="1">
    <citation type="submission" date="2018-12" db="EMBL/GenBank/DDBJ databases">
        <title>Dusodibacter welbiota gen. nov., sp. nov., isolated from human faeces and emended description of the Oscillibacter genus.</title>
        <authorList>
            <person name="Le Roy T."/>
            <person name="Van der Smissen P."/>
            <person name="Delzenne N."/>
            <person name="Muccioli G."/>
            <person name="Collet J.F."/>
            <person name="Cani P.D."/>
        </authorList>
    </citation>
    <scope>NUCLEOTIDE SEQUENCE [LARGE SCALE GENOMIC DNA]</scope>
    <source>
        <strain evidence="3">J115</strain>
    </source>
</reference>
<evidence type="ECO:0000259" key="1">
    <source>
        <dbReference type="Pfam" id="PF23911"/>
    </source>
</evidence>
<name>A0A4D7AGC7_9FIRM</name>
<dbReference type="RefSeq" id="WP_136890856.1">
    <property type="nucleotide sequence ID" value="NZ_CP034413.3"/>
</dbReference>
<proteinExistence type="predicted"/>
<dbReference type="InterPro" id="IPR055677">
    <property type="entry name" value="DUF7253"/>
</dbReference>
<feature type="domain" description="DUF7253" evidence="1">
    <location>
        <begin position="1"/>
        <end position="108"/>
    </location>
</feature>
<sequence length="113" mass="12714">MAKFYGPVGYAETVETAPGVYVEKITERMYFGNLTRNTRRLQSSETLNDDINVANEISIVADPFANQNFHRMRYVGFMGANWKISNVEVHYPRLILTIGGVYNGETASSEDAI</sequence>
<keyword evidence="3" id="KW-1185">Reference proteome</keyword>
<protein>
    <recommendedName>
        <fullName evidence="1">DUF7253 domain-containing protein</fullName>
    </recommendedName>
</protein>
<gene>
    <name evidence="2" type="ORF">EIO64_04455</name>
</gene>
<dbReference type="Proteomes" id="UP000298642">
    <property type="component" value="Chromosome"/>
</dbReference>